<gene>
    <name evidence="2" type="ORF">LTRI10_LOCUS21718</name>
</gene>
<dbReference type="EMBL" id="OZ034817">
    <property type="protein sequence ID" value="CAL1380263.1"/>
    <property type="molecule type" value="Genomic_DNA"/>
</dbReference>
<dbReference type="PANTHER" id="PTHR31635">
    <property type="entry name" value="REVERSE TRANSCRIPTASE DOMAIN-CONTAINING PROTEIN-RELATED"/>
    <property type="match status" value="1"/>
</dbReference>
<dbReference type="Proteomes" id="UP001497516">
    <property type="component" value="Chromosome 4"/>
</dbReference>
<evidence type="ECO:0000313" key="2">
    <source>
        <dbReference type="EMBL" id="CAL1380263.1"/>
    </source>
</evidence>
<accession>A0AAV2E3D7</accession>
<dbReference type="InterPro" id="IPR000477">
    <property type="entry name" value="RT_dom"/>
</dbReference>
<dbReference type="AlphaFoldDB" id="A0AAV2E3D7"/>
<reference evidence="2 3" key="1">
    <citation type="submission" date="2024-04" db="EMBL/GenBank/DDBJ databases">
        <authorList>
            <person name="Fracassetti M."/>
        </authorList>
    </citation>
    <scope>NUCLEOTIDE SEQUENCE [LARGE SCALE GENOMIC DNA]</scope>
</reference>
<proteinExistence type="predicted"/>
<sequence>MSKFGTRKNLGRLTSKATRCFKGLVILTGKRKQMISEEERLTRERLKSELEKLLWLEEIFWRQKSREVWLKGGDSNTRYFHKMANFRRRKNLIAKIKFNGLGVEGKDELKRGFINHFSSIFKEVQKRRPFPTSYGQSAFSYNEKEWLERPFSKEEIWKAVRSCRGDKSPGPDGFSLAFYKRCWNTIKSDLLLAFEDFHANGHFPNCVSHSFICLIPKKDDVEDVKDLRPISLIGSVNKFISKVVTDRLRDFLPRIVSGNQFARVRGRKIHEATLIANELIDSRKKSGKLGLVFKLDIEKAFDNVNWRKFSNVGTSRLNFGDG</sequence>
<evidence type="ECO:0000259" key="1">
    <source>
        <dbReference type="Pfam" id="PF00078"/>
    </source>
</evidence>
<name>A0AAV2E3D7_9ROSI</name>
<keyword evidence="3" id="KW-1185">Reference proteome</keyword>
<evidence type="ECO:0000313" key="3">
    <source>
        <dbReference type="Proteomes" id="UP001497516"/>
    </source>
</evidence>
<feature type="domain" description="Reverse transcriptase" evidence="1">
    <location>
        <begin position="215"/>
        <end position="311"/>
    </location>
</feature>
<organism evidence="2 3">
    <name type="scientific">Linum trigynum</name>
    <dbReference type="NCBI Taxonomy" id="586398"/>
    <lineage>
        <taxon>Eukaryota</taxon>
        <taxon>Viridiplantae</taxon>
        <taxon>Streptophyta</taxon>
        <taxon>Embryophyta</taxon>
        <taxon>Tracheophyta</taxon>
        <taxon>Spermatophyta</taxon>
        <taxon>Magnoliopsida</taxon>
        <taxon>eudicotyledons</taxon>
        <taxon>Gunneridae</taxon>
        <taxon>Pentapetalae</taxon>
        <taxon>rosids</taxon>
        <taxon>fabids</taxon>
        <taxon>Malpighiales</taxon>
        <taxon>Linaceae</taxon>
        <taxon>Linum</taxon>
    </lineage>
</organism>
<dbReference type="PANTHER" id="PTHR31635:SF196">
    <property type="entry name" value="REVERSE TRANSCRIPTASE DOMAIN-CONTAINING PROTEIN-RELATED"/>
    <property type="match status" value="1"/>
</dbReference>
<protein>
    <recommendedName>
        <fullName evidence="1">Reverse transcriptase domain-containing protein</fullName>
    </recommendedName>
</protein>
<dbReference type="Pfam" id="PF00078">
    <property type="entry name" value="RVT_1"/>
    <property type="match status" value="1"/>
</dbReference>